<reference evidence="6" key="1">
    <citation type="submission" date="2020-11" db="EMBL/GenBank/DDBJ databases">
        <title>Sequencing the genomes of 1000 actinobacteria strains.</title>
        <authorList>
            <person name="Klenk H.-P."/>
        </authorList>
    </citation>
    <scope>NUCLEOTIDE SEQUENCE</scope>
    <source>
        <strain evidence="6">DSM 45632</strain>
    </source>
</reference>
<gene>
    <name evidence="6" type="ORF">IW254_000977</name>
</gene>
<dbReference type="SMART" id="SM01110">
    <property type="entry name" value="Cutinase"/>
    <property type="match status" value="1"/>
</dbReference>
<dbReference type="SUPFAM" id="SSF53474">
    <property type="entry name" value="alpha/beta-Hydrolases"/>
    <property type="match status" value="1"/>
</dbReference>
<protein>
    <recommendedName>
        <fullName evidence="8">Cutinase</fullName>
    </recommendedName>
</protein>
<evidence type="ECO:0000256" key="4">
    <source>
        <dbReference type="ARBA" id="ARBA00023157"/>
    </source>
</evidence>
<dbReference type="InterPro" id="IPR000675">
    <property type="entry name" value="Cutinase/axe"/>
</dbReference>
<keyword evidence="2" id="KW-0719">Serine esterase</keyword>
<organism evidence="6 7">
    <name type="scientific">Corynebacterium aquatimens</name>
    <dbReference type="NCBI Taxonomy" id="1190508"/>
    <lineage>
        <taxon>Bacteria</taxon>
        <taxon>Bacillati</taxon>
        <taxon>Actinomycetota</taxon>
        <taxon>Actinomycetes</taxon>
        <taxon>Mycobacteriales</taxon>
        <taxon>Corynebacteriaceae</taxon>
        <taxon>Corynebacterium</taxon>
    </lineage>
</organism>
<dbReference type="PANTHER" id="PTHR33630:SF9">
    <property type="entry name" value="CUTINASE 4"/>
    <property type="match status" value="1"/>
</dbReference>
<dbReference type="InterPro" id="IPR029058">
    <property type="entry name" value="AB_hydrolase_fold"/>
</dbReference>
<evidence type="ECO:0000256" key="3">
    <source>
        <dbReference type="ARBA" id="ARBA00022801"/>
    </source>
</evidence>
<sequence>MVTTARRRLAAFVIAFVAAVTAVLVPVAPQQAEARSCPAVAVVAARGSGQPNAGRTNYGGPWTSNGWEGAHIRAFLQKSEARYRATHNGASLMRSVEVIGMEPGFYPAFAPSYNGPVPAVPQTTQQALAIVSELGLPTLRMGLNAANDFLKSVTIGRAGVIRQIDAYQRATGCRPQYVLTGFSQGAMVMQHAESELARRNQLAGVVYLGNPMTAPGDPATIGVPGGGAGGLVGWMPLNSRTTAATPHRANYCLPLDGVCDASIQTAQASRATGGNHGRYFIAPSRWDNIVMDRFGHWVDRVRYRR</sequence>
<evidence type="ECO:0000313" key="7">
    <source>
        <dbReference type="Proteomes" id="UP000658613"/>
    </source>
</evidence>
<keyword evidence="4" id="KW-1015">Disulfide bond</keyword>
<keyword evidence="5" id="KW-0732">Signal</keyword>
<feature type="signal peptide" evidence="5">
    <location>
        <begin position="1"/>
        <end position="22"/>
    </location>
</feature>
<keyword evidence="3" id="KW-0378">Hydrolase</keyword>
<comment type="similarity">
    <text evidence="1">Belongs to the cutinase family.</text>
</comment>
<name>A0A931GRI5_9CORY</name>
<accession>A0A931GRI5</accession>
<keyword evidence="7" id="KW-1185">Reference proteome</keyword>
<dbReference type="Proteomes" id="UP000658613">
    <property type="component" value="Unassembled WGS sequence"/>
</dbReference>
<proteinExistence type="inferred from homology"/>
<dbReference type="PANTHER" id="PTHR33630">
    <property type="entry name" value="CUTINASE RV1984C-RELATED-RELATED"/>
    <property type="match status" value="1"/>
</dbReference>
<dbReference type="GO" id="GO:0052689">
    <property type="term" value="F:carboxylic ester hydrolase activity"/>
    <property type="evidence" value="ECO:0007669"/>
    <property type="project" value="UniProtKB-KW"/>
</dbReference>
<evidence type="ECO:0000256" key="5">
    <source>
        <dbReference type="SAM" id="SignalP"/>
    </source>
</evidence>
<feature type="chain" id="PRO_5039565574" description="Cutinase" evidence="5">
    <location>
        <begin position="23"/>
        <end position="305"/>
    </location>
</feature>
<dbReference type="AlphaFoldDB" id="A0A931GRI5"/>
<dbReference type="EMBL" id="JADOUE010000001">
    <property type="protein sequence ID" value="MBG6122008.1"/>
    <property type="molecule type" value="Genomic_DNA"/>
</dbReference>
<evidence type="ECO:0008006" key="8">
    <source>
        <dbReference type="Google" id="ProtNLM"/>
    </source>
</evidence>
<dbReference type="Gene3D" id="3.40.50.1820">
    <property type="entry name" value="alpha/beta hydrolase"/>
    <property type="match status" value="1"/>
</dbReference>
<dbReference type="RefSeq" id="WP_196824472.1">
    <property type="nucleotide sequence ID" value="NZ_CP046980.1"/>
</dbReference>
<comment type="caution">
    <text evidence="6">The sequence shown here is derived from an EMBL/GenBank/DDBJ whole genome shotgun (WGS) entry which is preliminary data.</text>
</comment>
<evidence type="ECO:0000313" key="6">
    <source>
        <dbReference type="EMBL" id="MBG6122008.1"/>
    </source>
</evidence>
<evidence type="ECO:0000256" key="2">
    <source>
        <dbReference type="ARBA" id="ARBA00022487"/>
    </source>
</evidence>
<evidence type="ECO:0000256" key="1">
    <source>
        <dbReference type="ARBA" id="ARBA00007534"/>
    </source>
</evidence>